<name>A0A0D3KUD2_EMIH1</name>
<keyword evidence="3" id="KW-1185">Reference proteome</keyword>
<dbReference type="RefSeq" id="XP_005791796.1">
    <property type="nucleotide sequence ID" value="XM_005791739.1"/>
</dbReference>
<dbReference type="Proteomes" id="UP000013827">
    <property type="component" value="Unassembled WGS sequence"/>
</dbReference>
<organism evidence="2 3">
    <name type="scientific">Emiliania huxleyi (strain CCMP1516)</name>
    <dbReference type="NCBI Taxonomy" id="280463"/>
    <lineage>
        <taxon>Eukaryota</taxon>
        <taxon>Haptista</taxon>
        <taxon>Haptophyta</taxon>
        <taxon>Prymnesiophyceae</taxon>
        <taxon>Isochrysidales</taxon>
        <taxon>Noelaerhabdaceae</taxon>
        <taxon>Emiliania</taxon>
    </lineage>
</organism>
<proteinExistence type="predicted"/>
<dbReference type="KEGG" id="ehx:EMIHUDRAFT_439864"/>
<dbReference type="AlphaFoldDB" id="A0A0D3KUD2"/>
<reference evidence="2" key="2">
    <citation type="submission" date="2024-10" db="UniProtKB">
        <authorList>
            <consortium name="EnsemblProtists"/>
        </authorList>
    </citation>
    <scope>IDENTIFICATION</scope>
</reference>
<evidence type="ECO:0000313" key="2">
    <source>
        <dbReference type="EnsemblProtists" id="EOD39367"/>
    </source>
</evidence>
<dbReference type="EnsemblProtists" id="EOD39367">
    <property type="protein sequence ID" value="EOD39367"/>
    <property type="gene ID" value="EMIHUDRAFT_439864"/>
</dbReference>
<dbReference type="GeneID" id="17284638"/>
<sequence>MRSRSRRRVHEDEHVARGSVMRGVGGAEVAPPHGIATGPEAGGDTDLPRLERGGWRWRRRRWKHRHVLQGCRWDRTD</sequence>
<evidence type="ECO:0000256" key="1">
    <source>
        <dbReference type="SAM" id="MobiDB-lite"/>
    </source>
</evidence>
<dbReference type="PaxDb" id="2903-EOD39367"/>
<reference evidence="3" key="1">
    <citation type="journal article" date="2013" name="Nature">
        <title>Pan genome of the phytoplankton Emiliania underpins its global distribution.</title>
        <authorList>
            <person name="Read B.A."/>
            <person name="Kegel J."/>
            <person name="Klute M.J."/>
            <person name="Kuo A."/>
            <person name="Lefebvre S.C."/>
            <person name="Maumus F."/>
            <person name="Mayer C."/>
            <person name="Miller J."/>
            <person name="Monier A."/>
            <person name="Salamov A."/>
            <person name="Young J."/>
            <person name="Aguilar M."/>
            <person name="Claverie J.M."/>
            <person name="Frickenhaus S."/>
            <person name="Gonzalez K."/>
            <person name="Herman E.K."/>
            <person name="Lin Y.C."/>
            <person name="Napier J."/>
            <person name="Ogata H."/>
            <person name="Sarno A.F."/>
            <person name="Shmutz J."/>
            <person name="Schroeder D."/>
            <person name="de Vargas C."/>
            <person name="Verret F."/>
            <person name="von Dassow P."/>
            <person name="Valentin K."/>
            <person name="Van de Peer Y."/>
            <person name="Wheeler G."/>
            <person name="Dacks J.B."/>
            <person name="Delwiche C.F."/>
            <person name="Dyhrman S.T."/>
            <person name="Glockner G."/>
            <person name="John U."/>
            <person name="Richards T."/>
            <person name="Worden A.Z."/>
            <person name="Zhang X."/>
            <person name="Grigoriev I.V."/>
            <person name="Allen A.E."/>
            <person name="Bidle K."/>
            <person name="Borodovsky M."/>
            <person name="Bowler C."/>
            <person name="Brownlee C."/>
            <person name="Cock J.M."/>
            <person name="Elias M."/>
            <person name="Gladyshev V.N."/>
            <person name="Groth M."/>
            <person name="Guda C."/>
            <person name="Hadaegh A."/>
            <person name="Iglesias-Rodriguez M.D."/>
            <person name="Jenkins J."/>
            <person name="Jones B.M."/>
            <person name="Lawson T."/>
            <person name="Leese F."/>
            <person name="Lindquist E."/>
            <person name="Lobanov A."/>
            <person name="Lomsadze A."/>
            <person name="Malik S.B."/>
            <person name="Marsh M.E."/>
            <person name="Mackinder L."/>
            <person name="Mock T."/>
            <person name="Mueller-Roeber B."/>
            <person name="Pagarete A."/>
            <person name="Parker M."/>
            <person name="Probert I."/>
            <person name="Quesneville H."/>
            <person name="Raines C."/>
            <person name="Rensing S.A."/>
            <person name="Riano-Pachon D.M."/>
            <person name="Richier S."/>
            <person name="Rokitta S."/>
            <person name="Shiraiwa Y."/>
            <person name="Soanes D.M."/>
            <person name="van der Giezen M."/>
            <person name="Wahlund T.M."/>
            <person name="Williams B."/>
            <person name="Wilson W."/>
            <person name="Wolfe G."/>
            <person name="Wurch L.L."/>
        </authorList>
    </citation>
    <scope>NUCLEOTIDE SEQUENCE</scope>
</reference>
<evidence type="ECO:0000313" key="3">
    <source>
        <dbReference type="Proteomes" id="UP000013827"/>
    </source>
</evidence>
<accession>A0A0D3KUD2</accession>
<protein>
    <submittedName>
        <fullName evidence="2">Uncharacterized protein</fullName>
    </submittedName>
</protein>
<feature type="region of interest" description="Disordered" evidence="1">
    <location>
        <begin position="1"/>
        <end position="49"/>
    </location>
</feature>
<dbReference type="HOGENOM" id="CLU_2643205_0_0_1"/>